<dbReference type="Proteomes" id="UP000799778">
    <property type="component" value="Unassembled WGS sequence"/>
</dbReference>
<sequence length="52" mass="5700">MAIASSSDWHSSLGFSARLTTVTKMQVSPDKLESPQHGRPSKNCSIAQRVRD</sequence>
<feature type="region of interest" description="Disordered" evidence="1">
    <location>
        <begin position="26"/>
        <end position="52"/>
    </location>
</feature>
<reference evidence="2" key="1">
    <citation type="journal article" date="2020" name="Stud. Mycol.">
        <title>101 Dothideomycetes genomes: a test case for predicting lifestyles and emergence of pathogens.</title>
        <authorList>
            <person name="Haridas S."/>
            <person name="Albert R."/>
            <person name="Binder M."/>
            <person name="Bloem J."/>
            <person name="Labutti K."/>
            <person name="Salamov A."/>
            <person name="Andreopoulos B."/>
            <person name="Baker S."/>
            <person name="Barry K."/>
            <person name="Bills G."/>
            <person name="Bluhm B."/>
            <person name="Cannon C."/>
            <person name="Castanera R."/>
            <person name="Culley D."/>
            <person name="Daum C."/>
            <person name="Ezra D."/>
            <person name="Gonzalez J."/>
            <person name="Henrissat B."/>
            <person name="Kuo A."/>
            <person name="Liang C."/>
            <person name="Lipzen A."/>
            <person name="Lutzoni F."/>
            <person name="Magnuson J."/>
            <person name="Mondo S."/>
            <person name="Nolan M."/>
            <person name="Ohm R."/>
            <person name="Pangilinan J."/>
            <person name="Park H.-J."/>
            <person name="Ramirez L."/>
            <person name="Alfaro M."/>
            <person name="Sun H."/>
            <person name="Tritt A."/>
            <person name="Yoshinaga Y."/>
            <person name="Zwiers L.-H."/>
            <person name="Turgeon B."/>
            <person name="Goodwin S."/>
            <person name="Spatafora J."/>
            <person name="Crous P."/>
            <person name="Grigoriev I."/>
        </authorList>
    </citation>
    <scope>NUCLEOTIDE SEQUENCE</scope>
    <source>
        <strain evidence="2">CBS 175.79</strain>
    </source>
</reference>
<gene>
    <name evidence="2" type="ORF">BU24DRAFT_426121</name>
</gene>
<dbReference type="AlphaFoldDB" id="A0A6A5XGA5"/>
<evidence type="ECO:0000256" key="1">
    <source>
        <dbReference type="SAM" id="MobiDB-lite"/>
    </source>
</evidence>
<proteinExistence type="predicted"/>
<name>A0A6A5XGA5_9PLEO</name>
<evidence type="ECO:0000313" key="3">
    <source>
        <dbReference type="Proteomes" id="UP000799778"/>
    </source>
</evidence>
<dbReference type="RefSeq" id="XP_033380604.1">
    <property type="nucleotide sequence ID" value="XM_033528895.1"/>
</dbReference>
<protein>
    <submittedName>
        <fullName evidence="2">Uncharacterized protein</fullName>
    </submittedName>
</protein>
<dbReference type="OrthoDB" id="10545753at2759"/>
<dbReference type="GeneID" id="54286292"/>
<dbReference type="EMBL" id="ML978073">
    <property type="protein sequence ID" value="KAF2012265.1"/>
    <property type="molecule type" value="Genomic_DNA"/>
</dbReference>
<evidence type="ECO:0000313" key="2">
    <source>
        <dbReference type="EMBL" id="KAF2012265.1"/>
    </source>
</evidence>
<keyword evidence="3" id="KW-1185">Reference proteome</keyword>
<organism evidence="2 3">
    <name type="scientific">Aaosphaeria arxii CBS 175.79</name>
    <dbReference type="NCBI Taxonomy" id="1450172"/>
    <lineage>
        <taxon>Eukaryota</taxon>
        <taxon>Fungi</taxon>
        <taxon>Dikarya</taxon>
        <taxon>Ascomycota</taxon>
        <taxon>Pezizomycotina</taxon>
        <taxon>Dothideomycetes</taxon>
        <taxon>Pleosporomycetidae</taxon>
        <taxon>Pleosporales</taxon>
        <taxon>Pleosporales incertae sedis</taxon>
        <taxon>Aaosphaeria</taxon>
    </lineage>
</organism>
<accession>A0A6A5XGA5</accession>